<proteinExistence type="predicted"/>
<evidence type="ECO:0000256" key="2">
    <source>
        <dbReference type="SAM" id="SignalP"/>
    </source>
</evidence>
<accession>D7MKQ3</accession>
<keyword evidence="4" id="KW-1185">Reference proteome</keyword>
<feature type="chain" id="PRO_5003103894" evidence="2">
    <location>
        <begin position="28"/>
        <end position="129"/>
    </location>
</feature>
<evidence type="ECO:0000256" key="1">
    <source>
        <dbReference type="SAM" id="MobiDB-lite"/>
    </source>
</evidence>
<evidence type="ECO:0000313" key="3">
    <source>
        <dbReference type="EMBL" id="EFH41026.1"/>
    </source>
</evidence>
<dbReference type="HOGENOM" id="CLU_1951728_0_0_1"/>
<dbReference type="Gramene" id="scaffold_802853.1">
    <property type="protein sequence ID" value="scaffold_802853.1"/>
    <property type="gene ID" value="scaffold_802853.1"/>
</dbReference>
<feature type="signal peptide" evidence="2">
    <location>
        <begin position="1"/>
        <end position="27"/>
    </location>
</feature>
<feature type="region of interest" description="Disordered" evidence="1">
    <location>
        <begin position="100"/>
        <end position="129"/>
    </location>
</feature>
<name>D7MKQ3_ARALL</name>
<dbReference type="Proteomes" id="UP000008694">
    <property type="component" value="Unassembled WGS sequence"/>
</dbReference>
<gene>
    <name evidence="3" type="ORF">ARALYDRAFT_919453</name>
</gene>
<reference evidence="4" key="1">
    <citation type="journal article" date="2011" name="Nat. Genet.">
        <title>The Arabidopsis lyrata genome sequence and the basis of rapid genome size change.</title>
        <authorList>
            <person name="Hu T.T."/>
            <person name="Pattyn P."/>
            <person name="Bakker E.G."/>
            <person name="Cao J."/>
            <person name="Cheng J.-F."/>
            <person name="Clark R.M."/>
            <person name="Fahlgren N."/>
            <person name="Fawcett J.A."/>
            <person name="Grimwood J."/>
            <person name="Gundlach H."/>
            <person name="Haberer G."/>
            <person name="Hollister J.D."/>
            <person name="Ossowski S."/>
            <person name="Ottilar R.P."/>
            <person name="Salamov A.A."/>
            <person name="Schneeberger K."/>
            <person name="Spannagl M."/>
            <person name="Wang X."/>
            <person name="Yang L."/>
            <person name="Nasrallah M.E."/>
            <person name="Bergelson J."/>
            <person name="Carrington J.C."/>
            <person name="Gaut B.S."/>
            <person name="Schmutz J."/>
            <person name="Mayer K.F.X."/>
            <person name="Van de Peer Y."/>
            <person name="Grigoriev I.V."/>
            <person name="Nordborg M."/>
            <person name="Weigel D."/>
            <person name="Guo Y.-L."/>
        </authorList>
    </citation>
    <scope>NUCLEOTIDE SEQUENCE [LARGE SCALE GENOMIC DNA]</scope>
    <source>
        <strain evidence="4">cv. MN47</strain>
    </source>
</reference>
<keyword evidence="2" id="KW-0732">Signal</keyword>
<dbReference type="AlphaFoldDB" id="D7MKQ3"/>
<sequence length="129" mass="13759">MFVSHSGHFFSQFFVFFLSQLLAPVLGFSVDSDDDEDPKAHGSSSVTCCISMAKQSDQNQGSSGGEKLLPDTNGKSSTGGVALWSGRRRSTVRFERGLQLELGTGDSGGFTESLSMGEVDSDPAKLSQR</sequence>
<protein>
    <submittedName>
        <fullName evidence="3">Expressed protein</fullName>
    </submittedName>
</protein>
<feature type="region of interest" description="Disordered" evidence="1">
    <location>
        <begin position="54"/>
        <end position="84"/>
    </location>
</feature>
<organism evidence="4">
    <name type="scientific">Arabidopsis lyrata subsp. lyrata</name>
    <name type="common">Lyre-leaved rock-cress</name>
    <dbReference type="NCBI Taxonomy" id="81972"/>
    <lineage>
        <taxon>Eukaryota</taxon>
        <taxon>Viridiplantae</taxon>
        <taxon>Streptophyta</taxon>
        <taxon>Embryophyta</taxon>
        <taxon>Tracheophyta</taxon>
        <taxon>Spermatophyta</taxon>
        <taxon>Magnoliopsida</taxon>
        <taxon>eudicotyledons</taxon>
        <taxon>Gunneridae</taxon>
        <taxon>Pentapetalae</taxon>
        <taxon>rosids</taxon>
        <taxon>malvids</taxon>
        <taxon>Brassicales</taxon>
        <taxon>Brassicaceae</taxon>
        <taxon>Camelineae</taxon>
        <taxon>Arabidopsis</taxon>
    </lineage>
</organism>
<evidence type="ECO:0000313" key="4">
    <source>
        <dbReference type="Proteomes" id="UP000008694"/>
    </source>
</evidence>
<dbReference type="EMBL" id="GL348720">
    <property type="protein sequence ID" value="EFH41026.1"/>
    <property type="molecule type" value="Genomic_DNA"/>
</dbReference>